<evidence type="ECO:0000256" key="3">
    <source>
        <dbReference type="SAM" id="MobiDB-lite"/>
    </source>
</evidence>
<accession>A0A6P8IM77</accession>
<dbReference type="GeneID" id="116302517"/>
<evidence type="ECO:0000313" key="4">
    <source>
        <dbReference type="Proteomes" id="UP000515163"/>
    </source>
</evidence>
<keyword evidence="2" id="KW-0449">Lipoprotein</keyword>
<evidence type="ECO:0000256" key="1">
    <source>
        <dbReference type="ARBA" id="ARBA00005350"/>
    </source>
</evidence>
<dbReference type="FunCoup" id="A0A6P8IM77">
    <property type="interactions" value="1490"/>
</dbReference>
<evidence type="ECO:0000256" key="2">
    <source>
        <dbReference type="RuleBase" id="RU363116"/>
    </source>
</evidence>
<dbReference type="InterPro" id="IPR005552">
    <property type="entry name" value="Scramblase"/>
</dbReference>
<dbReference type="PANTHER" id="PTHR23248:SF9">
    <property type="entry name" value="PHOSPHOLIPID SCRAMBLASE"/>
    <property type="match status" value="1"/>
</dbReference>
<comment type="similarity">
    <text evidence="1 2">Belongs to the phospholipid scramblase family.</text>
</comment>
<reference evidence="5" key="1">
    <citation type="submission" date="2025-08" db="UniProtKB">
        <authorList>
            <consortium name="RefSeq"/>
        </authorList>
    </citation>
    <scope>IDENTIFICATION</scope>
    <source>
        <tissue evidence="5">Tentacle</tissue>
    </source>
</reference>
<name>A0A6P8IM77_ACTTE</name>
<dbReference type="PANTHER" id="PTHR23248">
    <property type="entry name" value="PHOSPHOLIPID SCRAMBLASE-RELATED"/>
    <property type="match status" value="1"/>
</dbReference>
<dbReference type="RefSeq" id="XP_031567695.1">
    <property type="nucleotide sequence ID" value="XM_031711835.1"/>
</dbReference>
<protein>
    <recommendedName>
        <fullName evidence="2">Phospholipid scramblase</fullName>
    </recommendedName>
</protein>
<gene>
    <name evidence="5" type="primary">LOC116302517</name>
</gene>
<evidence type="ECO:0000313" key="5">
    <source>
        <dbReference type="RefSeq" id="XP_031567695.1"/>
    </source>
</evidence>
<dbReference type="GO" id="GO:0017128">
    <property type="term" value="F:phospholipid scramblase activity"/>
    <property type="evidence" value="ECO:0007669"/>
    <property type="project" value="InterPro"/>
</dbReference>
<keyword evidence="2" id="KW-0564">Palmitate</keyword>
<organism evidence="4 5">
    <name type="scientific">Actinia tenebrosa</name>
    <name type="common">Australian red waratah sea anemone</name>
    <dbReference type="NCBI Taxonomy" id="6105"/>
    <lineage>
        <taxon>Eukaryota</taxon>
        <taxon>Metazoa</taxon>
        <taxon>Cnidaria</taxon>
        <taxon>Anthozoa</taxon>
        <taxon>Hexacorallia</taxon>
        <taxon>Actiniaria</taxon>
        <taxon>Actiniidae</taxon>
        <taxon>Actinia</taxon>
    </lineage>
</organism>
<dbReference type="InParanoid" id="A0A6P8IM77"/>
<keyword evidence="2" id="KW-0106">Calcium</keyword>
<proteinExistence type="inferred from homology"/>
<dbReference type="KEGG" id="aten:116302517"/>
<dbReference type="Proteomes" id="UP000515163">
    <property type="component" value="Unplaced"/>
</dbReference>
<feature type="region of interest" description="Disordered" evidence="3">
    <location>
        <begin position="1"/>
        <end position="32"/>
    </location>
</feature>
<comment type="function">
    <text evidence="2">May mediate accelerated ATP-independent bidirectional transbilayer migration of phospholipids upon binding calcium ions that results in a loss of phospholipid asymmetry in the plasma membrane.</text>
</comment>
<comment type="cofactor">
    <cofactor evidence="2">
        <name>Ca(2+)</name>
        <dbReference type="ChEBI" id="CHEBI:29108"/>
    </cofactor>
</comment>
<feature type="compositionally biased region" description="Polar residues" evidence="3">
    <location>
        <begin position="1"/>
        <end position="10"/>
    </location>
</feature>
<keyword evidence="4" id="KW-1185">Reference proteome</keyword>
<dbReference type="AlphaFoldDB" id="A0A6P8IM77"/>
<dbReference type="OrthoDB" id="191150at2759"/>
<dbReference type="Pfam" id="PF03803">
    <property type="entry name" value="Scramblase"/>
    <property type="match status" value="2"/>
</dbReference>
<dbReference type="GO" id="GO:0005886">
    <property type="term" value="C:plasma membrane"/>
    <property type="evidence" value="ECO:0007669"/>
    <property type="project" value="TreeGrafter"/>
</dbReference>
<sequence>MATWQRSSQVEPGYPPATQLGNQPVGYPPPVVQQQPGQIWMPAPQEPQNCPPGLEYLTQIDQILVHQQVELLEAFTGFETNNKYKVKNNMGQQIYFAEEDTDCCTRQCCGPERPFEMKILDNAQREVIHLSRPLRCSSCCFPCCLQEIEVQGPPGNVLGYCVQLWSICIPKFAIQNANRETVLKIEGPLCQCSLCGDVEFQEVDRSYEVPMTARAIFLRLEVLSSDGNSQVGKISKQWSGLAKELFTDADNFGITFPMDLDVNIKAVVLGACFLIDFMFFETSNDNNDQ</sequence>